<dbReference type="Proteomes" id="UP001479436">
    <property type="component" value="Unassembled WGS sequence"/>
</dbReference>
<feature type="compositionally biased region" description="Polar residues" evidence="2">
    <location>
        <begin position="1"/>
        <end position="24"/>
    </location>
</feature>
<evidence type="ECO:0000256" key="3">
    <source>
        <dbReference type="SAM" id="Phobius"/>
    </source>
</evidence>
<dbReference type="Gene3D" id="1.20.5.110">
    <property type="match status" value="1"/>
</dbReference>
<dbReference type="InterPro" id="IPR001388">
    <property type="entry name" value="Synaptobrevin-like"/>
</dbReference>
<dbReference type="Pfam" id="PF00957">
    <property type="entry name" value="Synaptobrevin"/>
    <property type="match status" value="1"/>
</dbReference>
<protein>
    <submittedName>
        <fullName evidence="5">Vesicle membrane receptor protein (V-SNARE)</fullName>
    </submittedName>
</protein>
<feature type="domain" description="V-SNARE coiled-coil homology" evidence="4">
    <location>
        <begin position="29"/>
        <end position="89"/>
    </location>
</feature>
<evidence type="ECO:0000313" key="5">
    <source>
        <dbReference type="EMBL" id="KAK9753839.1"/>
    </source>
</evidence>
<evidence type="ECO:0000259" key="4">
    <source>
        <dbReference type="PROSITE" id="PS50892"/>
    </source>
</evidence>
<dbReference type="PROSITE" id="PS50892">
    <property type="entry name" value="V_SNARE"/>
    <property type="match status" value="1"/>
</dbReference>
<keyword evidence="3" id="KW-0472">Membrane</keyword>
<comment type="caution">
    <text evidence="5">The sequence shown here is derived from an EMBL/GenBank/DDBJ whole genome shotgun (WGS) entry which is preliminary data.</text>
</comment>
<sequence>MNSGHQYDPTSTSIPTYNNNTVRQPENERTKMVQKQVDEVVNIMQDNINNVMDRGEKLESLNHKADDLEMGSRQFKRSAHGVRKKMWWKNMKMRLAVIALLIIILICIIVPIVVKVKRSNHSSSSAPVPTPSPTP</sequence>
<keyword evidence="6" id="KW-1185">Reference proteome</keyword>
<reference evidence="5 6" key="1">
    <citation type="submission" date="2023-04" db="EMBL/GenBank/DDBJ databases">
        <title>Genome of Basidiobolus ranarum AG-B5.</title>
        <authorList>
            <person name="Stajich J.E."/>
            <person name="Carter-House D."/>
            <person name="Gryganskyi A."/>
        </authorList>
    </citation>
    <scope>NUCLEOTIDE SEQUENCE [LARGE SCALE GENOMIC DNA]</scope>
    <source>
        <strain evidence="5 6">AG-B5</strain>
    </source>
</reference>
<dbReference type="PANTHER" id="PTHR45701">
    <property type="entry name" value="SYNAPTOBREVIN FAMILY MEMBER"/>
    <property type="match status" value="1"/>
</dbReference>
<dbReference type="SUPFAM" id="SSF58038">
    <property type="entry name" value="SNARE fusion complex"/>
    <property type="match status" value="1"/>
</dbReference>
<gene>
    <name evidence="5" type="primary">SNC2_9</name>
    <name evidence="5" type="ORF">K7432_017913</name>
</gene>
<dbReference type="InterPro" id="IPR016444">
    <property type="entry name" value="Synaptobrevin/VAMP"/>
</dbReference>
<feature type="transmembrane region" description="Helical" evidence="3">
    <location>
        <begin position="93"/>
        <end position="114"/>
    </location>
</feature>
<keyword evidence="3" id="KW-0812">Transmembrane</keyword>
<dbReference type="InterPro" id="IPR042855">
    <property type="entry name" value="V_SNARE_CC"/>
</dbReference>
<proteinExistence type="predicted"/>
<dbReference type="PRINTS" id="PR00219">
    <property type="entry name" value="SYNAPTOBREVN"/>
</dbReference>
<evidence type="ECO:0000313" key="6">
    <source>
        <dbReference type="Proteomes" id="UP001479436"/>
    </source>
</evidence>
<keyword evidence="1" id="KW-0175">Coiled coil</keyword>
<feature type="region of interest" description="Disordered" evidence="2">
    <location>
        <begin position="1"/>
        <end position="27"/>
    </location>
</feature>
<organism evidence="5 6">
    <name type="scientific">Basidiobolus ranarum</name>
    <dbReference type="NCBI Taxonomy" id="34480"/>
    <lineage>
        <taxon>Eukaryota</taxon>
        <taxon>Fungi</taxon>
        <taxon>Fungi incertae sedis</taxon>
        <taxon>Zoopagomycota</taxon>
        <taxon>Entomophthoromycotina</taxon>
        <taxon>Basidiobolomycetes</taxon>
        <taxon>Basidiobolales</taxon>
        <taxon>Basidiobolaceae</taxon>
        <taxon>Basidiobolus</taxon>
    </lineage>
</organism>
<evidence type="ECO:0000256" key="1">
    <source>
        <dbReference type="PROSITE-ProRule" id="PRU00290"/>
    </source>
</evidence>
<keyword evidence="3" id="KW-1133">Transmembrane helix</keyword>
<name>A0ABR2WCS9_9FUNG</name>
<dbReference type="EMBL" id="JASJQH010004647">
    <property type="protein sequence ID" value="KAK9753839.1"/>
    <property type="molecule type" value="Genomic_DNA"/>
</dbReference>
<evidence type="ECO:0000256" key="2">
    <source>
        <dbReference type="SAM" id="MobiDB-lite"/>
    </source>
</evidence>
<keyword evidence="5" id="KW-0675">Receptor</keyword>
<accession>A0ABR2WCS9</accession>